<evidence type="ECO:0000256" key="1">
    <source>
        <dbReference type="SAM" id="Coils"/>
    </source>
</evidence>
<organism evidence="3 4">
    <name type="scientific">Austropuccinia psidii MF-1</name>
    <dbReference type="NCBI Taxonomy" id="1389203"/>
    <lineage>
        <taxon>Eukaryota</taxon>
        <taxon>Fungi</taxon>
        <taxon>Dikarya</taxon>
        <taxon>Basidiomycota</taxon>
        <taxon>Pucciniomycotina</taxon>
        <taxon>Pucciniomycetes</taxon>
        <taxon>Pucciniales</taxon>
        <taxon>Sphaerophragmiaceae</taxon>
        <taxon>Austropuccinia</taxon>
    </lineage>
</organism>
<dbReference type="Proteomes" id="UP000765509">
    <property type="component" value="Unassembled WGS sequence"/>
</dbReference>
<keyword evidence="1" id="KW-0175">Coiled coil</keyword>
<reference evidence="3" key="1">
    <citation type="submission" date="2021-03" db="EMBL/GenBank/DDBJ databases">
        <title>Draft genome sequence of rust myrtle Austropuccinia psidii MF-1, a brazilian biotype.</title>
        <authorList>
            <person name="Quecine M.C."/>
            <person name="Pachon D.M.R."/>
            <person name="Bonatelli M.L."/>
            <person name="Correr F.H."/>
            <person name="Franceschini L.M."/>
            <person name="Leite T.F."/>
            <person name="Margarido G.R.A."/>
            <person name="Almeida C.A."/>
            <person name="Ferrarezi J.A."/>
            <person name="Labate C.A."/>
        </authorList>
    </citation>
    <scope>NUCLEOTIDE SEQUENCE</scope>
    <source>
        <strain evidence="3">MF-1</strain>
    </source>
</reference>
<dbReference type="EMBL" id="AVOT02010524">
    <property type="protein sequence ID" value="MBW0490324.1"/>
    <property type="molecule type" value="Genomic_DNA"/>
</dbReference>
<gene>
    <name evidence="3" type="ORF">O181_030039</name>
</gene>
<keyword evidence="4" id="KW-1185">Reference proteome</keyword>
<feature type="coiled-coil region" evidence="1">
    <location>
        <begin position="48"/>
        <end position="75"/>
    </location>
</feature>
<sequence length="157" mass="18310">MDNKRFNLASNWEELEAGFQKIFLTEITFENLLVITKGWNPDRKFKLLEEKEFRIGEIKATIQAIEDKLNQTEHNLIPSGSQRVNQPDSSVALHNSRTSRLVTKIHHSSRPQVLYRKIQGSKGKNKTSFSQRQKESDPMIQKLSHFVKESNKNQKYL</sequence>
<feature type="region of interest" description="Disordered" evidence="2">
    <location>
        <begin position="118"/>
        <end position="140"/>
    </location>
</feature>
<protein>
    <submittedName>
        <fullName evidence="3">Uncharacterized protein</fullName>
    </submittedName>
</protein>
<evidence type="ECO:0000256" key="2">
    <source>
        <dbReference type="SAM" id="MobiDB-lite"/>
    </source>
</evidence>
<evidence type="ECO:0000313" key="4">
    <source>
        <dbReference type="Proteomes" id="UP000765509"/>
    </source>
</evidence>
<evidence type="ECO:0000313" key="3">
    <source>
        <dbReference type="EMBL" id="MBW0490324.1"/>
    </source>
</evidence>
<dbReference type="AlphaFoldDB" id="A0A9Q3CTB9"/>
<name>A0A9Q3CTB9_9BASI</name>
<accession>A0A9Q3CTB9</accession>
<comment type="caution">
    <text evidence="3">The sequence shown here is derived from an EMBL/GenBank/DDBJ whole genome shotgun (WGS) entry which is preliminary data.</text>
</comment>
<proteinExistence type="predicted"/>